<comment type="caution">
    <text evidence="3">The sequence shown here is derived from an EMBL/GenBank/DDBJ whole genome shotgun (WGS) entry which is preliminary data.</text>
</comment>
<evidence type="ECO:0000313" key="3">
    <source>
        <dbReference type="EMBL" id="KAK4149249.1"/>
    </source>
</evidence>
<evidence type="ECO:0000256" key="2">
    <source>
        <dbReference type="SAM" id="Phobius"/>
    </source>
</evidence>
<feature type="region of interest" description="Disordered" evidence="1">
    <location>
        <begin position="324"/>
        <end position="437"/>
    </location>
</feature>
<feature type="compositionally biased region" description="Low complexity" evidence="1">
    <location>
        <begin position="67"/>
        <end position="79"/>
    </location>
</feature>
<feature type="compositionally biased region" description="Basic and acidic residues" evidence="1">
    <location>
        <begin position="428"/>
        <end position="437"/>
    </location>
</feature>
<gene>
    <name evidence="3" type="ORF">C8A00DRAFT_38154</name>
</gene>
<keyword evidence="2" id="KW-0472">Membrane</keyword>
<dbReference type="AlphaFoldDB" id="A0AAN6VD78"/>
<protein>
    <submittedName>
        <fullName evidence="3">Uncharacterized protein</fullName>
    </submittedName>
</protein>
<organism evidence="3 4">
    <name type="scientific">Chaetomidium leptoderma</name>
    <dbReference type="NCBI Taxonomy" id="669021"/>
    <lineage>
        <taxon>Eukaryota</taxon>
        <taxon>Fungi</taxon>
        <taxon>Dikarya</taxon>
        <taxon>Ascomycota</taxon>
        <taxon>Pezizomycotina</taxon>
        <taxon>Sordariomycetes</taxon>
        <taxon>Sordariomycetidae</taxon>
        <taxon>Sordariales</taxon>
        <taxon>Chaetomiaceae</taxon>
        <taxon>Chaetomidium</taxon>
    </lineage>
</organism>
<accession>A0AAN6VD78</accession>
<name>A0AAN6VD78_9PEZI</name>
<feature type="transmembrane region" description="Helical" evidence="2">
    <location>
        <begin position="188"/>
        <end position="208"/>
    </location>
</feature>
<evidence type="ECO:0000313" key="4">
    <source>
        <dbReference type="Proteomes" id="UP001302745"/>
    </source>
</evidence>
<proteinExistence type="predicted"/>
<evidence type="ECO:0000256" key="1">
    <source>
        <dbReference type="SAM" id="MobiDB-lite"/>
    </source>
</evidence>
<keyword evidence="4" id="KW-1185">Reference proteome</keyword>
<reference evidence="3" key="1">
    <citation type="journal article" date="2023" name="Mol. Phylogenet. Evol.">
        <title>Genome-scale phylogeny and comparative genomics of the fungal order Sordariales.</title>
        <authorList>
            <person name="Hensen N."/>
            <person name="Bonometti L."/>
            <person name="Westerberg I."/>
            <person name="Brannstrom I.O."/>
            <person name="Guillou S."/>
            <person name="Cros-Aarteil S."/>
            <person name="Calhoun S."/>
            <person name="Haridas S."/>
            <person name="Kuo A."/>
            <person name="Mondo S."/>
            <person name="Pangilinan J."/>
            <person name="Riley R."/>
            <person name="LaButti K."/>
            <person name="Andreopoulos B."/>
            <person name="Lipzen A."/>
            <person name="Chen C."/>
            <person name="Yan M."/>
            <person name="Daum C."/>
            <person name="Ng V."/>
            <person name="Clum A."/>
            <person name="Steindorff A."/>
            <person name="Ohm R.A."/>
            <person name="Martin F."/>
            <person name="Silar P."/>
            <person name="Natvig D.O."/>
            <person name="Lalanne C."/>
            <person name="Gautier V."/>
            <person name="Ament-Velasquez S.L."/>
            <person name="Kruys A."/>
            <person name="Hutchinson M.I."/>
            <person name="Powell A.J."/>
            <person name="Barry K."/>
            <person name="Miller A.N."/>
            <person name="Grigoriev I.V."/>
            <person name="Debuchy R."/>
            <person name="Gladieux P."/>
            <person name="Hiltunen Thoren M."/>
            <person name="Johannesson H."/>
        </authorList>
    </citation>
    <scope>NUCLEOTIDE SEQUENCE</scope>
    <source>
        <strain evidence="3">CBS 538.74</strain>
    </source>
</reference>
<dbReference type="Proteomes" id="UP001302745">
    <property type="component" value="Unassembled WGS sequence"/>
</dbReference>
<dbReference type="EMBL" id="MU857182">
    <property type="protein sequence ID" value="KAK4149249.1"/>
    <property type="molecule type" value="Genomic_DNA"/>
</dbReference>
<feature type="compositionally biased region" description="Low complexity" evidence="1">
    <location>
        <begin position="42"/>
        <end position="60"/>
    </location>
</feature>
<reference evidence="3" key="2">
    <citation type="submission" date="2023-05" db="EMBL/GenBank/DDBJ databases">
        <authorList>
            <consortium name="Lawrence Berkeley National Laboratory"/>
            <person name="Steindorff A."/>
            <person name="Hensen N."/>
            <person name="Bonometti L."/>
            <person name="Westerberg I."/>
            <person name="Brannstrom I.O."/>
            <person name="Guillou S."/>
            <person name="Cros-Aarteil S."/>
            <person name="Calhoun S."/>
            <person name="Haridas S."/>
            <person name="Kuo A."/>
            <person name="Mondo S."/>
            <person name="Pangilinan J."/>
            <person name="Riley R."/>
            <person name="Labutti K."/>
            <person name="Andreopoulos B."/>
            <person name="Lipzen A."/>
            <person name="Chen C."/>
            <person name="Yanf M."/>
            <person name="Daum C."/>
            <person name="Ng V."/>
            <person name="Clum A."/>
            <person name="Ohm R."/>
            <person name="Martin F."/>
            <person name="Silar P."/>
            <person name="Natvig D."/>
            <person name="Lalanne C."/>
            <person name="Gautier V."/>
            <person name="Ament-Velasquez S.L."/>
            <person name="Kruys A."/>
            <person name="Hutchinson M.I."/>
            <person name="Powell A.J."/>
            <person name="Barry K."/>
            <person name="Miller A.N."/>
            <person name="Grigoriev I.V."/>
            <person name="Debuchy R."/>
            <person name="Gladieux P."/>
            <person name="Thoren M.H."/>
            <person name="Johannesson H."/>
        </authorList>
    </citation>
    <scope>NUCLEOTIDE SEQUENCE</scope>
    <source>
        <strain evidence="3">CBS 538.74</strain>
    </source>
</reference>
<dbReference type="CDD" id="cd12087">
    <property type="entry name" value="TM_EGFR-like"/>
    <property type="match status" value="1"/>
</dbReference>
<keyword evidence="2" id="KW-1133">Transmembrane helix</keyword>
<feature type="compositionally biased region" description="Acidic residues" evidence="1">
    <location>
        <begin position="15"/>
        <end position="27"/>
    </location>
</feature>
<feature type="compositionally biased region" description="Low complexity" evidence="1">
    <location>
        <begin position="338"/>
        <end position="355"/>
    </location>
</feature>
<feature type="region of interest" description="Disordered" evidence="1">
    <location>
        <begin position="1"/>
        <end position="79"/>
    </location>
</feature>
<feature type="region of interest" description="Disordered" evidence="1">
    <location>
        <begin position="215"/>
        <end position="255"/>
    </location>
</feature>
<sequence length="437" mass="47356">MPTRDPAVGRRDDEVVPGDDGDIEDPDFPGLGKGRGKGKGNGNKSSANPSPSETLSASSSSPPPEMTILPTSTELSETTILSTSTEHRFCYYDEYYEYCGHPEYLEHHEHCKYHDLQFMTVPKASASSTLKTSIVTTQTNSITTQISVATTQIESSSSLSTTRALYSTTSSPPILALSGNNGLSGGQIAGIVIGSIVFLLLAVAAILFGCRRHRKAPSHDTEPRPLSNHTATSPPAADNHQGEKQGGLSHQEQEEVEPFPTVRIVIHKSKPAATRLSKWLRQSRFSFPRHGGTSTEKYDNSSETSSIFSLTTTTITRHSNSTFLPTTALHPVPPPTLRVPTLQVPTTQQQQQQQQQRRRQQGGLKPPPPTTRSHTSRGDDDDDDDNKTNHNDDSTPLAPKQQQQQKQPTSPAVPPGPAARLSSLGAGIKEESQGHRP</sequence>
<keyword evidence="2" id="KW-0812">Transmembrane</keyword>